<dbReference type="STRING" id="4955.A0A1G4MEP9"/>
<keyword evidence="6" id="KW-1133">Transmembrane helix</keyword>
<keyword evidence="5" id="KW-0677">Repeat</keyword>
<evidence type="ECO:0000256" key="2">
    <source>
        <dbReference type="ARBA" id="ARBA00006375"/>
    </source>
</evidence>
<dbReference type="AlphaFoldDB" id="A0A1G4MEP9"/>
<dbReference type="EMBL" id="LT598490">
    <property type="protein sequence ID" value="SCW02380.1"/>
    <property type="molecule type" value="Genomic_DNA"/>
</dbReference>
<evidence type="ECO:0000256" key="9">
    <source>
        <dbReference type="PROSITE-ProRule" id="PRU00282"/>
    </source>
</evidence>
<protein>
    <submittedName>
        <fullName evidence="11">LAFE_0F05160g1_1</fullName>
    </submittedName>
</protein>
<gene>
    <name evidence="11" type="ORF">LAFE_0F05160G</name>
</gene>
<dbReference type="PANTHER" id="PTHR46650:SF1">
    <property type="entry name" value="PEROXISOMAL ADENINE NUCLEOTIDE TRANSPORTER 1"/>
    <property type="match status" value="1"/>
</dbReference>
<comment type="subcellular location">
    <subcellularLocation>
        <location evidence="1">Peroxisome membrane</location>
        <topology evidence="1">Multi-pass membrane protein</topology>
    </subcellularLocation>
</comment>
<evidence type="ECO:0000313" key="12">
    <source>
        <dbReference type="Proteomes" id="UP000190831"/>
    </source>
</evidence>
<dbReference type="GO" id="GO:0015217">
    <property type="term" value="F:ADP transmembrane transporter activity"/>
    <property type="evidence" value="ECO:0007669"/>
    <property type="project" value="InterPro"/>
</dbReference>
<proteinExistence type="inferred from homology"/>
<evidence type="ECO:0000256" key="3">
    <source>
        <dbReference type="ARBA" id="ARBA00022448"/>
    </source>
</evidence>
<keyword evidence="7 9" id="KW-0472">Membrane</keyword>
<organism evidence="11 12">
    <name type="scientific">Lachancea fermentati</name>
    <name type="common">Zygosaccharomyces fermentati</name>
    <dbReference type="NCBI Taxonomy" id="4955"/>
    <lineage>
        <taxon>Eukaryota</taxon>
        <taxon>Fungi</taxon>
        <taxon>Dikarya</taxon>
        <taxon>Ascomycota</taxon>
        <taxon>Saccharomycotina</taxon>
        <taxon>Saccharomycetes</taxon>
        <taxon>Saccharomycetales</taxon>
        <taxon>Saccharomycetaceae</taxon>
        <taxon>Lachancea</taxon>
    </lineage>
</organism>
<keyword evidence="4 9" id="KW-0812">Transmembrane</keyword>
<evidence type="ECO:0000256" key="10">
    <source>
        <dbReference type="RuleBase" id="RU000488"/>
    </source>
</evidence>
<evidence type="ECO:0000256" key="5">
    <source>
        <dbReference type="ARBA" id="ARBA00022737"/>
    </source>
</evidence>
<keyword evidence="12" id="KW-1185">Reference proteome</keyword>
<keyword evidence="8" id="KW-0576">Peroxisome</keyword>
<dbReference type="GO" id="GO:0007031">
    <property type="term" value="P:peroxisome organization"/>
    <property type="evidence" value="ECO:0007669"/>
    <property type="project" value="TreeGrafter"/>
</dbReference>
<evidence type="ECO:0000256" key="6">
    <source>
        <dbReference type="ARBA" id="ARBA00022989"/>
    </source>
</evidence>
<dbReference type="Gene3D" id="1.50.40.10">
    <property type="entry name" value="Mitochondrial carrier domain"/>
    <property type="match status" value="1"/>
</dbReference>
<sequence length="345" mass="38500">MTSLESAITGAVASSLANVVVYPLDLVKTLIQTQTTAGGNYPTTEKDKDAQDSQSNNAVVDGKNIQYESDDDERYQNAFDAALKIVKTRGFGGLYQGLPASIMAGFIQSFSYFFWYSIVRKQYFQIKSLEGKSGRFSTPEELVLGILAAGVSQLFTNPISIISTRQQTTERGRSSGFISVARRIFQEQNDITGFWRGLKVSLVLTINPSITYAAYERLKDLFLSTSTDPTKLLDTASQLTAQQNFILGVLSKMLSTLITQPLIVSKALLQKTGSKFVSFQQVLNHIYKHEGFLALWRGVVPQLTKGIIVQGLLFMFKGELTKLLRRIFFYLQVVRQRRIPSKIAQ</sequence>
<evidence type="ECO:0000256" key="8">
    <source>
        <dbReference type="ARBA" id="ARBA00023140"/>
    </source>
</evidence>
<dbReference type="SUPFAM" id="SSF103506">
    <property type="entry name" value="Mitochondrial carrier"/>
    <property type="match status" value="1"/>
</dbReference>
<feature type="repeat" description="Solcar" evidence="9">
    <location>
        <begin position="239"/>
        <end position="323"/>
    </location>
</feature>
<keyword evidence="3 10" id="KW-0813">Transport</keyword>
<dbReference type="InterPro" id="IPR045900">
    <property type="entry name" value="Peroxisomal_Ade_carrier"/>
</dbReference>
<dbReference type="InterPro" id="IPR018108">
    <property type="entry name" value="MCP_transmembrane"/>
</dbReference>
<dbReference type="GO" id="GO:0005347">
    <property type="term" value="F:ATP transmembrane transporter activity"/>
    <property type="evidence" value="ECO:0007669"/>
    <property type="project" value="InterPro"/>
</dbReference>
<evidence type="ECO:0000256" key="7">
    <source>
        <dbReference type="ARBA" id="ARBA00023136"/>
    </source>
</evidence>
<dbReference type="OMA" id="PLEMINT"/>
<reference evidence="12" key="1">
    <citation type="submission" date="2016-03" db="EMBL/GenBank/DDBJ databases">
        <authorList>
            <person name="Devillers H."/>
        </authorList>
    </citation>
    <scope>NUCLEOTIDE SEQUENCE [LARGE SCALE GENOMIC DNA]</scope>
</reference>
<dbReference type="InterPro" id="IPR023395">
    <property type="entry name" value="MCP_dom_sf"/>
</dbReference>
<feature type="repeat" description="Solcar" evidence="9">
    <location>
        <begin position="136"/>
        <end position="221"/>
    </location>
</feature>
<dbReference type="PANTHER" id="PTHR46650">
    <property type="entry name" value="PEROXISOMAL ADENINE NUCLEOTIDE TRANSPORTER 1"/>
    <property type="match status" value="1"/>
</dbReference>
<dbReference type="Pfam" id="PF00153">
    <property type="entry name" value="Mito_carr"/>
    <property type="match status" value="3"/>
</dbReference>
<comment type="similarity">
    <text evidence="2 10">Belongs to the mitochondrial carrier (TC 2.A.29) family.</text>
</comment>
<evidence type="ECO:0000256" key="4">
    <source>
        <dbReference type="ARBA" id="ARBA00022692"/>
    </source>
</evidence>
<dbReference type="PROSITE" id="PS50920">
    <property type="entry name" value="SOLCAR"/>
    <property type="match status" value="3"/>
</dbReference>
<evidence type="ECO:0000256" key="1">
    <source>
        <dbReference type="ARBA" id="ARBA00004585"/>
    </source>
</evidence>
<dbReference type="Proteomes" id="UP000190831">
    <property type="component" value="Chromosome F"/>
</dbReference>
<dbReference type="GO" id="GO:0006635">
    <property type="term" value="P:fatty acid beta-oxidation"/>
    <property type="evidence" value="ECO:0007669"/>
    <property type="project" value="InterPro"/>
</dbReference>
<accession>A0A1G4MEP9</accession>
<dbReference type="GO" id="GO:0005778">
    <property type="term" value="C:peroxisomal membrane"/>
    <property type="evidence" value="ECO:0007669"/>
    <property type="project" value="UniProtKB-SubCell"/>
</dbReference>
<evidence type="ECO:0000313" key="11">
    <source>
        <dbReference type="EMBL" id="SCW02380.1"/>
    </source>
</evidence>
<feature type="repeat" description="Solcar" evidence="9">
    <location>
        <begin position="1"/>
        <end position="122"/>
    </location>
</feature>
<name>A0A1G4MEP9_LACFM</name>
<dbReference type="OrthoDB" id="446044at2759"/>